<dbReference type="EMBL" id="MFFM01000009">
    <property type="protein sequence ID" value="OGF14020.1"/>
    <property type="molecule type" value="Genomic_DNA"/>
</dbReference>
<sequence length="226" mass="26560">MPLIKPADLLDASIKTKSEIVTATISLKEPTVSQAITNTIIRHFRGKGINVARVSKKTIYQILNTIPRHTFTSKNLNKVFRGETFTFKMSVIVHIKIIGDNYYLMRDRIYGRDNLKKAIAIKWLKSYEAHVFDCSEKSAFMEFWLERNGFNADIVADATHSWIKVEVELGNWVDVEATGDGPSIMVRRKYTYRFKDIYDAIEYFRDEYDWWNEIKREERIIEYVLK</sequence>
<reference evidence="1 2" key="1">
    <citation type="journal article" date="2016" name="Nat. Commun.">
        <title>Thousands of microbial genomes shed light on interconnected biogeochemical processes in an aquifer system.</title>
        <authorList>
            <person name="Anantharaman K."/>
            <person name="Brown C.T."/>
            <person name="Hug L.A."/>
            <person name="Sharon I."/>
            <person name="Castelle C.J."/>
            <person name="Probst A.J."/>
            <person name="Thomas B.C."/>
            <person name="Singh A."/>
            <person name="Wilkins M.J."/>
            <person name="Karaoz U."/>
            <person name="Brodie E.L."/>
            <person name="Williams K.H."/>
            <person name="Hubbard S.S."/>
            <person name="Banfield J.F."/>
        </authorList>
    </citation>
    <scope>NUCLEOTIDE SEQUENCE [LARGE SCALE GENOMIC DNA]</scope>
</reference>
<accession>A0A1F5RHY3</accession>
<dbReference type="AlphaFoldDB" id="A0A1F5RHY3"/>
<comment type="caution">
    <text evidence="1">The sequence shown here is derived from an EMBL/GenBank/DDBJ whole genome shotgun (WGS) entry which is preliminary data.</text>
</comment>
<evidence type="ECO:0000313" key="2">
    <source>
        <dbReference type="Proteomes" id="UP000177230"/>
    </source>
</evidence>
<name>A0A1F5RHY3_9BACT</name>
<protein>
    <submittedName>
        <fullName evidence="1">Uncharacterized protein</fullName>
    </submittedName>
</protein>
<gene>
    <name evidence="1" type="ORF">A2024_05660</name>
</gene>
<dbReference type="Proteomes" id="UP000177230">
    <property type="component" value="Unassembled WGS sequence"/>
</dbReference>
<proteinExistence type="predicted"/>
<organism evidence="1 2">
    <name type="scientific">Candidatus Edwardsbacteria bacterium GWF2_54_11</name>
    <dbReference type="NCBI Taxonomy" id="1817851"/>
    <lineage>
        <taxon>Bacteria</taxon>
        <taxon>Candidatus Edwardsiibacteriota</taxon>
    </lineage>
</organism>
<evidence type="ECO:0000313" key="1">
    <source>
        <dbReference type="EMBL" id="OGF14020.1"/>
    </source>
</evidence>